<dbReference type="EMBL" id="KN880456">
    <property type="protein sequence ID" value="KIY71325.1"/>
    <property type="molecule type" value="Genomic_DNA"/>
</dbReference>
<evidence type="ECO:0000256" key="1">
    <source>
        <dbReference type="SAM" id="MobiDB-lite"/>
    </source>
</evidence>
<name>A0A0D7BM93_9AGAR</name>
<evidence type="ECO:0000313" key="4">
    <source>
        <dbReference type="Proteomes" id="UP000054007"/>
    </source>
</evidence>
<dbReference type="Pfam" id="PF13638">
    <property type="entry name" value="PIN_4"/>
    <property type="match status" value="1"/>
</dbReference>
<feature type="compositionally biased region" description="Polar residues" evidence="1">
    <location>
        <begin position="56"/>
        <end position="70"/>
    </location>
</feature>
<dbReference type="InterPro" id="IPR002716">
    <property type="entry name" value="PIN_dom"/>
</dbReference>
<feature type="compositionally biased region" description="Basic and acidic residues" evidence="1">
    <location>
        <begin position="248"/>
        <end position="271"/>
    </location>
</feature>
<accession>A0A0D7BM93</accession>
<sequence>MAASPPNKIAMSKALGAAFLNHQVEQLEKSVVTRQPQRRREAPKTPERQNDRKSPTVRSSLNPSPRQNRVMTKKDADIVVVDASVLVHALEQMRKWCCNGREEIVIVPLEVLNTLDLLKHGSTALAQRAREASRLLEAQVGANPRIRVQHDGSYVPWDHITFACPGDDIEASPEWLRRTICSARWEHEHGAETLKTGNPLEVVIATCSTSAPPSLSAERASGTLVASWAKRASIKVCEIKAGQLEHARRVSGEHMQSKRHSIIEDKPEPKKRDPRPRNKYNATHGHSRQERSLVERPLPAVEPTKVIRVLARGEMLPP</sequence>
<evidence type="ECO:0000313" key="3">
    <source>
        <dbReference type="EMBL" id="KIY71325.1"/>
    </source>
</evidence>
<organism evidence="3 4">
    <name type="scientific">Cylindrobasidium torrendii FP15055 ss-10</name>
    <dbReference type="NCBI Taxonomy" id="1314674"/>
    <lineage>
        <taxon>Eukaryota</taxon>
        <taxon>Fungi</taxon>
        <taxon>Dikarya</taxon>
        <taxon>Basidiomycota</taxon>
        <taxon>Agaricomycotina</taxon>
        <taxon>Agaricomycetes</taxon>
        <taxon>Agaricomycetidae</taxon>
        <taxon>Agaricales</taxon>
        <taxon>Marasmiineae</taxon>
        <taxon>Physalacriaceae</taxon>
        <taxon>Cylindrobasidium</taxon>
    </lineage>
</organism>
<dbReference type="AlphaFoldDB" id="A0A0D7BM93"/>
<evidence type="ECO:0000259" key="2">
    <source>
        <dbReference type="Pfam" id="PF13638"/>
    </source>
</evidence>
<dbReference type="Proteomes" id="UP000054007">
    <property type="component" value="Unassembled WGS sequence"/>
</dbReference>
<reference evidence="3 4" key="1">
    <citation type="journal article" date="2015" name="Fungal Genet. Biol.">
        <title>Evolution of novel wood decay mechanisms in Agaricales revealed by the genome sequences of Fistulina hepatica and Cylindrobasidium torrendii.</title>
        <authorList>
            <person name="Floudas D."/>
            <person name="Held B.W."/>
            <person name="Riley R."/>
            <person name="Nagy L.G."/>
            <person name="Koehler G."/>
            <person name="Ransdell A.S."/>
            <person name="Younus H."/>
            <person name="Chow J."/>
            <person name="Chiniquy J."/>
            <person name="Lipzen A."/>
            <person name="Tritt A."/>
            <person name="Sun H."/>
            <person name="Haridas S."/>
            <person name="LaButti K."/>
            <person name="Ohm R.A."/>
            <person name="Kues U."/>
            <person name="Blanchette R.A."/>
            <person name="Grigoriev I.V."/>
            <person name="Minto R.E."/>
            <person name="Hibbett D.S."/>
        </authorList>
    </citation>
    <scope>NUCLEOTIDE SEQUENCE [LARGE SCALE GENOMIC DNA]</scope>
    <source>
        <strain evidence="3 4">FP15055 ss-10</strain>
    </source>
</reference>
<protein>
    <recommendedName>
        <fullName evidence="2">PIN domain-containing protein</fullName>
    </recommendedName>
</protein>
<feature type="compositionally biased region" description="Basic and acidic residues" evidence="1">
    <location>
        <begin position="38"/>
        <end position="54"/>
    </location>
</feature>
<feature type="region of interest" description="Disordered" evidence="1">
    <location>
        <begin position="248"/>
        <end position="299"/>
    </location>
</feature>
<dbReference type="OrthoDB" id="69928at2759"/>
<feature type="domain" description="PIN" evidence="2">
    <location>
        <begin position="79"/>
        <end position="157"/>
    </location>
</feature>
<keyword evidence="4" id="KW-1185">Reference proteome</keyword>
<feature type="region of interest" description="Disordered" evidence="1">
    <location>
        <begin position="28"/>
        <end position="73"/>
    </location>
</feature>
<gene>
    <name evidence="3" type="ORF">CYLTODRAFT_419012</name>
</gene>
<dbReference type="STRING" id="1314674.A0A0D7BM93"/>
<dbReference type="Gene3D" id="3.40.50.1010">
    <property type="entry name" value="5'-nuclease"/>
    <property type="match status" value="1"/>
</dbReference>
<proteinExistence type="predicted"/>